<dbReference type="Proteomes" id="UP000499080">
    <property type="component" value="Unassembled WGS sequence"/>
</dbReference>
<accession>A0A4Y2LSG7</accession>
<sequence>MRTFFRMEQQRSGLTIMRTCSHHGKFFQTELKKVFGDTQLFVRRAKDILKYRAQKSGESTQSYIQDVLGLCHQIDSNMPEDDKISHLMKGGWVGRLRFNGSRAIFG</sequence>
<evidence type="ECO:0000313" key="1">
    <source>
        <dbReference type="EMBL" id="GBN16317.1"/>
    </source>
</evidence>
<evidence type="ECO:0008006" key="3">
    <source>
        <dbReference type="Google" id="ProtNLM"/>
    </source>
</evidence>
<organism evidence="1 2">
    <name type="scientific">Araneus ventricosus</name>
    <name type="common">Orbweaver spider</name>
    <name type="synonym">Epeira ventricosa</name>
    <dbReference type="NCBI Taxonomy" id="182803"/>
    <lineage>
        <taxon>Eukaryota</taxon>
        <taxon>Metazoa</taxon>
        <taxon>Ecdysozoa</taxon>
        <taxon>Arthropoda</taxon>
        <taxon>Chelicerata</taxon>
        <taxon>Arachnida</taxon>
        <taxon>Araneae</taxon>
        <taxon>Araneomorphae</taxon>
        <taxon>Entelegynae</taxon>
        <taxon>Araneoidea</taxon>
        <taxon>Araneidae</taxon>
        <taxon>Araneus</taxon>
    </lineage>
</organism>
<proteinExistence type="predicted"/>
<reference evidence="1 2" key="1">
    <citation type="journal article" date="2019" name="Sci. Rep.">
        <title>Orb-weaving spider Araneus ventricosus genome elucidates the spidroin gene catalogue.</title>
        <authorList>
            <person name="Kono N."/>
            <person name="Nakamura H."/>
            <person name="Ohtoshi R."/>
            <person name="Moran D.A.P."/>
            <person name="Shinohara A."/>
            <person name="Yoshida Y."/>
            <person name="Fujiwara M."/>
            <person name="Mori M."/>
            <person name="Tomita M."/>
            <person name="Arakawa K."/>
        </authorList>
    </citation>
    <scope>NUCLEOTIDE SEQUENCE [LARGE SCALE GENOMIC DNA]</scope>
</reference>
<comment type="caution">
    <text evidence="1">The sequence shown here is derived from an EMBL/GenBank/DDBJ whole genome shotgun (WGS) entry which is preliminary data.</text>
</comment>
<protein>
    <recommendedName>
        <fullName evidence="3">Retrotransposon gag domain-containing protein</fullName>
    </recommendedName>
</protein>
<evidence type="ECO:0000313" key="2">
    <source>
        <dbReference type="Proteomes" id="UP000499080"/>
    </source>
</evidence>
<gene>
    <name evidence="1" type="ORF">AVEN_221892_1</name>
</gene>
<keyword evidence="2" id="KW-1185">Reference proteome</keyword>
<name>A0A4Y2LSG7_ARAVE</name>
<dbReference type="AlphaFoldDB" id="A0A4Y2LSG7"/>
<dbReference type="EMBL" id="BGPR01006131">
    <property type="protein sequence ID" value="GBN16317.1"/>
    <property type="molecule type" value="Genomic_DNA"/>
</dbReference>
<dbReference type="OrthoDB" id="10024629at2759"/>